<keyword evidence="3" id="KW-1185">Reference proteome</keyword>
<dbReference type="EMBL" id="KZ613974">
    <property type="protein sequence ID" value="PMD29454.1"/>
    <property type="molecule type" value="Genomic_DNA"/>
</dbReference>
<accession>A0A2J6QT62</accession>
<dbReference type="AlphaFoldDB" id="A0A2J6QT62"/>
<dbReference type="OrthoDB" id="3487169at2759"/>
<protein>
    <recommendedName>
        <fullName evidence="1">F-box domain-containing protein</fullName>
    </recommendedName>
</protein>
<evidence type="ECO:0000313" key="2">
    <source>
        <dbReference type="EMBL" id="PMD29454.1"/>
    </source>
</evidence>
<gene>
    <name evidence="2" type="ORF">L207DRAFT_520953</name>
</gene>
<dbReference type="PROSITE" id="PS50181">
    <property type="entry name" value="FBOX"/>
    <property type="match status" value="1"/>
</dbReference>
<evidence type="ECO:0000313" key="3">
    <source>
        <dbReference type="Proteomes" id="UP000235786"/>
    </source>
</evidence>
<dbReference type="Proteomes" id="UP000235786">
    <property type="component" value="Unassembled WGS sequence"/>
</dbReference>
<dbReference type="InterPro" id="IPR036047">
    <property type="entry name" value="F-box-like_dom_sf"/>
</dbReference>
<dbReference type="InterPro" id="IPR001810">
    <property type="entry name" value="F-box_dom"/>
</dbReference>
<dbReference type="SUPFAM" id="SSF81383">
    <property type="entry name" value="F-box domain"/>
    <property type="match status" value="1"/>
</dbReference>
<feature type="domain" description="F-box" evidence="1">
    <location>
        <begin position="177"/>
        <end position="229"/>
    </location>
</feature>
<sequence length="482" mass="56023">MNRDIEKEAVGVEERLSDQIEFKPGARLAEDEILTLRNDPQSNVEDHRVENREPRVAVKREIWTRETSLVGTGLAPHPNWASSQQCDASKSMMPAVNVMAKFGYDYQRFQKGTQRYIRDPRSQARLPGHAACYNLETGDKNGSSSTFSMPVYPVLLSGEKGPNSTHQRELGTPHEYSITLTDFPYEILVFIISYLDLGTAIFLSTTCKSLHLAYKSIHQEKKVSLFEKCYAPDGRVCAYLGDMLESWMKPQYRRMDWSTSFNLLDPEHTPPQYLNRKVYGDRAGKCGDEIWEKENALFWRYMDYHDCEVVTNLSRGFAAKLTLRRETILPHPFNKGEDWDAEAKRAVIEDAHARRYPDWCQWVAFWQDAEIFRRISLPEKLTVLQEMEAKYRTRSHLSGVIPGNLRGWVKKQRRLFLWRKLDLPGLTTFPKSTRRELRWSFVGDRAGKPHQRLAYLPKHAMVLRKSLAGLLPPHSEGIWYYW</sequence>
<name>A0A2J6QT62_HYAVF</name>
<evidence type="ECO:0000259" key="1">
    <source>
        <dbReference type="PROSITE" id="PS50181"/>
    </source>
</evidence>
<organism evidence="2 3">
    <name type="scientific">Hyaloscypha variabilis (strain UAMH 11265 / GT02V1 / F)</name>
    <name type="common">Meliniomyces variabilis</name>
    <dbReference type="NCBI Taxonomy" id="1149755"/>
    <lineage>
        <taxon>Eukaryota</taxon>
        <taxon>Fungi</taxon>
        <taxon>Dikarya</taxon>
        <taxon>Ascomycota</taxon>
        <taxon>Pezizomycotina</taxon>
        <taxon>Leotiomycetes</taxon>
        <taxon>Helotiales</taxon>
        <taxon>Hyaloscyphaceae</taxon>
        <taxon>Hyaloscypha</taxon>
        <taxon>Hyaloscypha variabilis</taxon>
    </lineage>
</organism>
<reference evidence="2 3" key="1">
    <citation type="submission" date="2016-04" db="EMBL/GenBank/DDBJ databases">
        <title>A degradative enzymes factory behind the ericoid mycorrhizal symbiosis.</title>
        <authorList>
            <consortium name="DOE Joint Genome Institute"/>
            <person name="Martino E."/>
            <person name="Morin E."/>
            <person name="Grelet G."/>
            <person name="Kuo A."/>
            <person name="Kohler A."/>
            <person name="Daghino S."/>
            <person name="Barry K."/>
            <person name="Choi C."/>
            <person name="Cichocki N."/>
            <person name="Clum A."/>
            <person name="Copeland A."/>
            <person name="Hainaut M."/>
            <person name="Haridas S."/>
            <person name="Labutti K."/>
            <person name="Lindquist E."/>
            <person name="Lipzen A."/>
            <person name="Khouja H.-R."/>
            <person name="Murat C."/>
            <person name="Ohm R."/>
            <person name="Olson A."/>
            <person name="Spatafora J."/>
            <person name="Veneault-Fourrey C."/>
            <person name="Henrissat B."/>
            <person name="Grigoriev I."/>
            <person name="Martin F."/>
            <person name="Perotto S."/>
        </authorList>
    </citation>
    <scope>NUCLEOTIDE SEQUENCE [LARGE SCALE GENOMIC DNA]</scope>
    <source>
        <strain evidence="2 3">F</strain>
    </source>
</reference>
<proteinExistence type="predicted"/>